<dbReference type="InterPro" id="IPR018494">
    <property type="entry name" value="Oxysterol-bd_CS"/>
</dbReference>
<dbReference type="InterPro" id="IPR001849">
    <property type="entry name" value="PH_domain"/>
</dbReference>
<comment type="caution">
    <text evidence="10">The sequence shown here is derived from an EMBL/GenBank/DDBJ whole genome shotgun (WGS) entry which is preliminary data.</text>
</comment>
<keyword evidence="11" id="KW-1185">Reference proteome</keyword>
<dbReference type="PROSITE" id="PS50297">
    <property type="entry name" value="ANK_REP_REGION"/>
    <property type="match status" value="3"/>
</dbReference>
<keyword evidence="2 6" id="KW-0445">Lipid transport</keyword>
<evidence type="ECO:0000256" key="6">
    <source>
        <dbReference type="RuleBase" id="RU003845"/>
    </source>
</evidence>
<dbReference type="PROSITE" id="PS50088">
    <property type="entry name" value="ANK_REPEAT"/>
    <property type="match status" value="3"/>
</dbReference>
<evidence type="ECO:0000259" key="9">
    <source>
        <dbReference type="PROSITE" id="PS50003"/>
    </source>
</evidence>
<dbReference type="SUPFAM" id="SSF50729">
    <property type="entry name" value="PH domain-like"/>
    <property type="match status" value="1"/>
</dbReference>
<reference evidence="10" key="2">
    <citation type="submission" date="2023-04" db="EMBL/GenBank/DDBJ databases">
        <authorList>
            <person name="Bu L."/>
            <person name="Lu L."/>
            <person name="Laidemitt M.R."/>
            <person name="Zhang S.M."/>
            <person name="Mutuku M."/>
            <person name="Mkoji G."/>
            <person name="Steinauer M."/>
            <person name="Loker E.S."/>
        </authorList>
    </citation>
    <scope>NUCLEOTIDE SEQUENCE</scope>
    <source>
        <strain evidence="10">KasaAsao</strain>
        <tissue evidence="10">Whole Snail</tissue>
    </source>
</reference>
<dbReference type="SUPFAM" id="SSF48403">
    <property type="entry name" value="Ankyrin repeat"/>
    <property type="match status" value="1"/>
</dbReference>
<reference evidence="10" key="1">
    <citation type="journal article" date="2023" name="PLoS Negl. Trop. Dis.">
        <title>A genome sequence for Biomphalaria pfeifferi, the major vector snail for the human-infecting parasite Schistosoma mansoni.</title>
        <authorList>
            <person name="Bu L."/>
            <person name="Lu L."/>
            <person name="Laidemitt M.R."/>
            <person name="Zhang S.M."/>
            <person name="Mutuku M."/>
            <person name="Mkoji G."/>
            <person name="Steinauer M."/>
            <person name="Loker E.S."/>
        </authorList>
    </citation>
    <scope>NUCLEOTIDE SEQUENCE</scope>
    <source>
        <strain evidence="10">KasaAsao</strain>
    </source>
</reference>
<accession>A0AAD8BKT9</accession>
<evidence type="ECO:0000256" key="7">
    <source>
        <dbReference type="SAM" id="Coils"/>
    </source>
</evidence>
<sequence length="1008" mass="114434">MSDIESNGVDQHDEEPEEELTESFSSPNEELLYLARHGKENSLAEILVTCQDNKRMKFNINCKGTHKSNRGWTALHLASYFGHTSVVRVLLEFGADVNILNDSGESPLHLAAYTGREEVVGLLLSHGASTKVINLQNQTPQDITKSQHIKDMIEASESSATLQAQSAFLLAAATGNTVELSELLANGNIDINVHDTFGNTALHLAAMRGHVVTATLLLQHGIDSSLQNSAGQTALDVATDTKTKQVLGVLPIKAIVSQPQRFEGTLLKKNNFVGFKPVWAVLERGVLSFFLNRGDASTGFKRKGMKYLDEAKLSTSNLIPTEFLLEYSDGSKHLLRQTETGSGSQVNMQKWLLALKEHIDYSTHYIHQGEEPVIDAKLIVSLGTMHNSLQSAQAYKKHLEKQIKSLQESLVNLSKQVTENGNGSNNMARTLTSADLRLLASQSSSILSSSQEMLLALSHCMNLMIQQEELREVQLKEERERCRLLQDSLHALATEHLELEKSISRHHSFLSMEEEFFDCDDITVVGFIYVPFHMEALISSYNTRAHRYTPTHLSLRLYAFTTPLCSDMAANGSPVGDAFADSYDLSVDDNRRNEEMKSSYGRTKLPVPMFSRSDFSFWSILKQCIGKELSKITMPVVFNEPLSFIQRLAEYMEYAPLIEKAANCDNRIERMEYVTAFAISALSSNWERIGKPFNPLLGETFELDRPDLGFRFMGEQVSHHPPITAVYAEGKAYTLHGSIQPKLKFWGKTVEISPKGHIYLELHNYKETYTWQNVNCCIHNVIVGSLWVEHYGTMEITCNNSNVKAVVNFHQSGWFAKDLHHVDGYIYDGKKKERALYGSWVLGIYSCPPNEYDKFVSDTEAMARYRSKDKKDKENQKATLITYNYQLPGQKTLWLVNPRSPESAEYYHFSLFSMTLNELLPGMLEALPPTDSRLRPDIRSMEEGKIDQSAEEKNRVEEKQREARKERKKKSKEWQPRWFTLRKVGGHEEWIFNRNYWQRNWQDCADIF</sequence>
<dbReference type="Gene3D" id="2.30.29.30">
    <property type="entry name" value="Pleckstrin-homology domain (PH domain)/Phosphotyrosine-binding domain (PTB)"/>
    <property type="match status" value="1"/>
</dbReference>
<feature type="coiled-coil region" evidence="7">
    <location>
        <begin position="389"/>
        <end position="416"/>
    </location>
</feature>
<evidence type="ECO:0000256" key="1">
    <source>
        <dbReference type="ARBA" id="ARBA00022448"/>
    </source>
</evidence>
<comment type="similarity">
    <text evidence="5">Belongs to the OSBP family.</text>
</comment>
<dbReference type="InterPro" id="IPR000648">
    <property type="entry name" value="Oxysterol-bd"/>
</dbReference>
<evidence type="ECO:0000313" key="10">
    <source>
        <dbReference type="EMBL" id="KAK0055569.1"/>
    </source>
</evidence>
<dbReference type="InterPro" id="IPR036770">
    <property type="entry name" value="Ankyrin_rpt-contain_sf"/>
</dbReference>
<proteinExistence type="inferred from homology"/>
<dbReference type="Gene3D" id="3.30.70.3490">
    <property type="match status" value="1"/>
</dbReference>
<dbReference type="SUPFAM" id="SSF144000">
    <property type="entry name" value="Oxysterol-binding protein-like"/>
    <property type="match status" value="1"/>
</dbReference>
<dbReference type="Gene3D" id="2.40.160.120">
    <property type="match status" value="1"/>
</dbReference>
<dbReference type="GO" id="GO:0006869">
    <property type="term" value="P:lipid transport"/>
    <property type="evidence" value="ECO:0007669"/>
    <property type="project" value="UniProtKB-KW"/>
</dbReference>
<dbReference type="SMART" id="SM00233">
    <property type="entry name" value="PH"/>
    <property type="match status" value="1"/>
</dbReference>
<keyword evidence="3" id="KW-0446">Lipid-binding</keyword>
<organism evidence="10 11">
    <name type="scientific">Biomphalaria pfeifferi</name>
    <name type="common">Bloodfluke planorb</name>
    <name type="synonym">Freshwater snail</name>
    <dbReference type="NCBI Taxonomy" id="112525"/>
    <lineage>
        <taxon>Eukaryota</taxon>
        <taxon>Metazoa</taxon>
        <taxon>Spiralia</taxon>
        <taxon>Lophotrochozoa</taxon>
        <taxon>Mollusca</taxon>
        <taxon>Gastropoda</taxon>
        <taxon>Heterobranchia</taxon>
        <taxon>Euthyneura</taxon>
        <taxon>Panpulmonata</taxon>
        <taxon>Hygrophila</taxon>
        <taxon>Lymnaeoidea</taxon>
        <taxon>Planorbidae</taxon>
        <taxon>Biomphalaria</taxon>
    </lineage>
</organism>
<dbReference type="EMBL" id="JASAOG010000069">
    <property type="protein sequence ID" value="KAK0055569.1"/>
    <property type="molecule type" value="Genomic_DNA"/>
</dbReference>
<dbReference type="AlphaFoldDB" id="A0AAD8BKT9"/>
<feature type="repeat" description="ANK" evidence="4">
    <location>
        <begin position="103"/>
        <end position="135"/>
    </location>
</feature>
<feature type="domain" description="PH" evidence="9">
    <location>
        <begin position="259"/>
        <end position="360"/>
    </location>
</feature>
<dbReference type="PROSITE" id="PS50003">
    <property type="entry name" value="PH_DOMAIN"/>
    <property type="match status" value="1"/>
</dbReference>
<keyword evidence="4" id="KW-0040">ANK repeat</keyword>
<feature type="compositionally biased region" description="Acidic residues" evidence="8">
    <location>
        <begin position="12"/>
        <end position="21"/>
    </location>
</feature>
<protein>
    <recommendedName>
        <fullName evidence="6">Oxysterol-binding protein</fullName>
    </recommendedName>
</protein>
<dbReference type="GO" id="GO:0005829">
    <property type="term" value="C:cytosol"/>
    <property type="evidence" value="ECO:0007669"/>
    <property type="project" value="TreeGrafter"/>
</dbReference>
<dbReference type="Pfam" id="PF01237">
    <property type="entry name" value="Oxysterol_BP"/>
    <property type="match status" value="1"/>
</dbReference>
<evidence type="ECO:0000256" key="4">
    <source>
        <dbReference type="PROSITE-ProRule" id="PRU00023"/>
    </source>
</evidence>
<dbReference type="Pfam" id="PF12796">
    <property type="entry name" value="Ank_2"/>
    <property type="match status" value="2"/>
</dbReference>
<dbReference type="InterPro" id="IPR011993">
    <property type="entry name" value="PH-like_dom_sf"/>
</dbReference>
<keyword evidence="7" id="KW-0175">Coiled coil</keyword>
<keyword evidence="1 6" id="KW-0813">Transport</keyword>
<feature type="region of interest" description="Disordered" evidence="8">
    <location>
        <begin position="1"/>
        <end position="26"/>
    </location>
</feature>
<evidence type="ECO:0000256" key="5">
    <source>
        <dbReference type="RuleBase" id="RU003844"/>
    </source>
</evidence>
<feature type="repeat" description="ANK" evidence="4">
    <location>
        <begin position="197"/>
        <end position="229"/>
    </location>
</feature>
<dbReference type="FunFam" id="2.40.160.120:FF:000005">
    <property type="entry name" value="Oxysterol-binding protein"/>
    <property type="match status" value="1"/>
</dbReference>
<dbReference type="PANTHER" id="PTHR10972">
    <property type="entry name" value="OXYSTEROL-BINDING PROTEIN-RELATED"/>
    <property type="match status" value="1"/>
</dbReference>
<evidence type="ECO:0000256" key="3">
    <source>
        <dbReference type="ARBA" id="ARBA00023121"/>
    </source>
</evidence>
<dbReference type="GO" id="GO:0005886">
    <property type="term" value="C:plasma membrane"/>
    <property type="evidence" value="ECO:0007669"/>
    <property type="project" value="TreeGrafter"/>
</dbReference>
<dbReference type="InterPro" id="IPR002110">
    <property type="entry name" value="Ankyrin_rpt"/>
</dbReference>
<feature type="repeat" description="ANK" evidence="4">
    <location>
        <begin position="70"/>
        <end position="102"/>
    </location>
</feature>
<feature type="compositionally biased region" description="Basic and acidic residues" evidence="8">
    <location>
        <begin position="932"/>
        <end position="965"/>
    </location>
</feature>
<feature type="region of interest" description="Disordered" evidence="8">
    <location>
        <begin position="931"/>
        <end position="968"/>
    </location>
</feature>
<dbReference type="SMART" id="SM00248">
    <property type="entry name" value="ANK"/>
    <property type="match status" value="4"/>
</dbReference>
<evidence type="ECO:0000313" key="11">
    <source>
        <dbReference type="Proteomes" id="UP001233172"/>
    </source>
</evidence>
<dbReference type="Proteomes" id="UP001233172">
    <property type="component" value="Unassembled WGS sequence"/>
</dbReference>
<evidence type="ECO:0000256" key="8">
    <source>
        <dbReference type="SAM" id="MobiDB-lite"/>
    </source>
</evidence>
<dbReference type="PANTHER" id="PTHR10972:SF209">
    <property type="entry name" value="OXYSTEROL-BINDING PROTEIN"/>
    <property type="match status" value="1"/>
</dbReference>
<dbReference type="Gene3D" id="1.25.40.20">
    <property type="entry name" value="Ankyrin repeat-containing domain"/>
    <property type="match status" value="2"/>
</dbReference>
<dbReference type="GO" id="GO:0097038">
    <property type="term" value="C:perinuclear endoplasmic reticulum"/>
    <property type="evidence" value="ECO:0007669"/>
    <property type="project" value="TreeGrafter"/>
</dbReference>
<dbReference type="InterPro" id="IPR037239">
    <property type="entry name" value="OSBP_sf"/>
</dbReference>
<dbReference type="GO" id="GO:0032934">
    <property type="term" value="F:sterol binding"/>
    <property type="evidence" value="ECO:0007669"/>
    <property type="project" value="TreeGrafter"/>
</dbReference>
<dbReference type="PROSITE" id="PS01013">
    <property type="entry name" value="OSBP"/>
    <property type="match status" value="1"/>
</dbReference>
<gene>
    <name evidence="10" type="ORF">Bpfe_015080</name>
</gene>
<evidence type="ECO:0000256" key="2">
    <source>
        <dbReference type="ARBA" id="ARBA00023055"/>
    </source>
</evidence>
<name>A0AAD8BKT9_BIOPF</name>